<dbReference type="EMBL" id="LZRT01000121">
    <property type="protein sequence ID" value="OUM84617.1"/>
    <property type="molecule type" value="Genomic_DNA"/>
</dbReference>
<protein>
    <recommendedName>
        <fullName evidence="3">VCBS repeat-containing protein</fullName>
    </recommendedName>
</protein>
<dbReference type="SUPFAM" id="SSF69318">
    <property type="entry name" value="Integrin alpha N-terminal domain"/>
    <property type="match status" value="1"/>
</dbReference>
<dbReference type="AlphaFoldDB" id="A0A1Y3PEL0"/>
<organism evidence="1 2">
    <name type="scientific">Bacillus thermozeamaize</name>
    <dbReference type="NCBI Taxonomy" id="230954"/>
    <lineage>
        <taxon>Bacteria</taxon>
        <taxon>Bacillati</taxon>
        <taxon>Bacillota</taxon>
        <taxon>Bacilli</taxon>
        <taxon>Bacillales</taxon>
        <taxon>Bacillaceae</taxon>
        <taxon>Bacillus</taxon>
    </lineage>
</organism>
<comment type="caution">
    <text evidence="1">The sequence shown here is derived from an EMBL/GenBank/DDBJ whole genome shotgun (WGS) entry which is preliminary data.</text>
</comment>
<proteinExistence type="predicted"/>
<dbReference type="InterPro" id="IPR011990">
    <property type="entry name" value="TPR-like_helical_dom_sf"/>
</dbReference>
<dbReference type="SUPFAM" id="SSF48452">
    <property type="entry name" value="TPR-like"/>
    <property type="match status" value="1"/>
</dbReference>
<accession>A0A1Y3PEL0</accession>
<evidence type="ECO:0008006" key="3">
    <source>
        <dbReference type="Google" id="ProtNLM"/>
    </source>
</evidence>
<name>A0A1Y3PEL0_9BACI</name>
<sequence length="409" mass="45987">MPILRWVGVAFASFLVLGGCGMLPPPGDTIKPPTVLDDKEHEDELRIDIQKRLPAGARLLAAANPEGSQAIQFRDLDGDGIDEALVVYEQTAQSQKSLSAALLKEQNKQWKLIWTTRGLGHAVDYAGFADVTGDGHPEVLLGWVMGADAGKGLDIYQWRNGSLELLTNIAYHINLDVEQMPSTKGENKQAEIAIWKKDVGSAYQVEVYRWDPSRQEMIPAEDVYPGYFRKVVAYYEEQTINHPDQAIYWYYLADAQRKTYQSKEALKSIEKGLALQAGYPSKEQFERLKEQVRRMVSYMASHMTIGRTQKEIENLFGTDHAEVPNAKEGGKLWRYDYPAKEGYSFDDGGMDAVDVDGLQNGLMFMQLFISWSDQGTADGYTLYYLDQEGNIQEERIFSDGGLKTSTSHP</sequence>
<evidence type="ECO:0000313" key="2">
    <source>
        <dbReference type="Proteomes" id="UP000196475"/>
    </source>
</evidence>
<dbReference type="Proteomes" id="UP000196475">
    <property type="component" value="Unassembled WGS sequence"/>
</dbReference>
<dbReference type="PROSITE" id="PS51257">
    <property type="entry name" value="PROKAR_LIPOPROTEIN"/>
    <property type="match status" value="1"/>
</dbReference>
<evidence type="ECO:0000313" key="1">
    <source>
        <dbReference type="EMBL" id="OUM84617.1"/>
    </source>
</evidence>
<gene>
    <name evidence="1" type="ORF">BAA01_05600</name>
</gene>
<dbReference type="Gene3D" id="1.25.40.10">
    <property type="entry name" value="Tetratricopeptide repeat domain"/>
    <property type="match status" value="1"/>
</dbReference>
<dbReference type="InterPro" id="IPR028994">
    <property type="entry name" value="Integrin_alpha_N"/>
</dbReference>
<reference evidence="2" key="1">
    <citation type="submission" date="2016-06" db="EMBL/GenBank/DDBJ databases">
        <authorList>
            <person name="Nascimento L."/>
            <person name="Pereira R.V."/>
            <person name="Martins L.F."/>
            <person name="Quaggio R.B."/>
            <person name="Silva A.M."/>
            <person name="Setubal J.C."/>
        </authorList>
    </citation>
    <scope>NUCLEOTIDE SEQUENCE [LARGE SCALE GENOMIC DNA]</scope>
</reference>